<dbReference type="Gene3D" id="3.40.50.880">
    <property type="match status" value="1"/>
</dbReference>
<keyword evidence="3" id="KW-0378">Hydrolase</keyword>
<organism evidence="7">
    <name type="scientific">Thermoleptolyngbya oregonensis NK1-22</name>
    <dbReference type="NCBI Taxonomy" id="2547457"/>
    <lineage>
        <taxon>Bacteria</taxon>
        <taxon>Bacillati</taxon>
        <taxon>Cyanobacteriota</taxon>
        <taxon>Cyanophyceae</taxon>
        <taxon>Oculatellales</taxon>
        <taxon>Oculatellaceae</taxon>
        <taxon>Thermoleptolyngbya</taxon>
    </lineage>
</organism>
<name>A0AA96Y2J9_9CYAN</name>
<dbReference type="PANTHER" id="PTHR36175">
    <property type="entry name" value="CYANOPHYCINASE"/>
    <property type="match status" value="1"/>
</dbReference>
<feature type="region of interest" description="Disordered" evidence="5">
    <location>
        <begin position="450"/>
        <end position="470"/>
    </location>
</feature>
<comment type="similarity">
    <text evidence="1">Belongs to the peptidase S51 family.</text>
</comment>
<evidence type="ECO:0000256" key="2">
    <source>
        <dbReference type="ARBA" id="ARBA00022670"/>
    </source>
</evidence>
<dbReference type="GO" id="GO:0008236">
    <property type="term" value="F:serine-type peptidase activity"/>
    <property type="evidence" value="ECO:0007669"/>
    <property type="project" value="UniProtKB-KW"/>
</dbReference>
<dbReference type="Pfam" id="PF07589">
    <property type="entry name" value="PEP-CTERM"/>
    <property type="match status" value="1"/>
</dbReference>
<dbReference type="Pfam" id="PF03575">
    <property type="entry name" value="Peptidase_S51"/>
    <property type="match status" value="1"/>
</dbReference>
<gene>
    <name evidence="7" type="ORF">HNI00_01920</name>
</gene>
<dbReference type="PANTHER" id="PTHR36175:SF1">
    <property type="entry name" value="CYANOPHYCINASE"/>
    <property type="match status" value="1"/>
</dbReference>
<sequence length="470" mass="49477">MHWITKAAVVLSLSCVGVAQFGPALAGSLVLVGGNWAFPGSGGLEEDYGVSIYEEIVNLAGGLSNAKIGIISTASSNPARSAGFYIEDFQALYGDSVDVEWVPITVSDCAGYKNDSSSAIANQISSRNAFVFTGGDQSFITECFFNENVATQSRTDTALIRSLRDQFTKGAVIAGTSAGTAVQPGTEMITNGESYEGLRDGSNSLIGSPPFDNTLYYNPLGGLGFFNYGILDSHFSERGRQGRIIRLASDLGIDTAFGVDENTALVVTDTDTEDVNFKVLGQNGVFIADLTGAEPGEKNGNWTISGVKATYLTEGDTYDPLTKTATFGGKTSLKGSEVPGEIPNTENVFSYFDDDLGNWTNQRAFTNTAIALFGSTSTTATGTSLESDPTYGVTLTKGLGAEGFSGVDGLGQTRVSFKDLDVAIAPTPEPSSLLGLVGAGVLGVGLRRKRKQSTSRIQRQQRRPLNSGDS</sequence>
<keyword evidence="2" id="KW-0645">Protease</keyword>
<dbReference type="RefSeq" id="WP_316790194.1">
    <property type="nucleotide sequence ID" value="NZ_CP053540.1"/>
</dbReference>
<dbReference type="CDD" id="cd03145">
    <property type="entry name" value="GAT1_cyanophycinase"/>
    <property type="match status" value="1"/>
</dbReference>
<dbReference type="SUPFAM" id="SSF52317">
    <property type="entry name" value="Class I glutamine amidotransferase-like"/>
    <property type="match status" value="1"/>
</dbReference>
<keyword evidence="4" id="KW-0720">Serine protease</keyword>
<dbReference type="InterPro" id="IPR005320">
    <property type="entry name" value="Peptidase_S51"/>
</dbReference>
<protein>
    <submittedName>
        <fullName evidence="7">Type 1 glutamine amidotransferase-like domain-containing protein</fullName>
    </submittedName>
</protein>
<evidence type="ECO:0000256" key="4">
    <source>
        <dbReference type="ARBA" id="ARBA00022825"/>
    </source>
</evidence>
<dbReference type="KEGG" id="tog:HNI00_01920"/>
<dbReference type="GO" id="GO:0006508">
    <property type="term" value="P:proteolysis"/>
    <property type="evidence" value="ECO:0007669"/>
    <property type="project" value="UniProtKB-KW"/>
</dbReference>
<evidence type="ECO:0000313" key="7">
    <source>
        <dbReference type="EMBL" id="WOB42059.1"/>
    </source>
</evidence>
<accession>A0AA96Y2J9</accession>
<evidence type="ECO:0000256" key="5">
    <source>
        <dbReference type="SAM" id="MobiDB-lite"/>
    </source>
</evidence>
<evidence type="ECO:0000259" key="6">
    <source>
        <dbReference type="Pfam" id="PF07589"/>
    </source>
</evidence>
<dbReference type="InterPro" id="IPR029062">
    <property type="entry name" value="Class_I_gatase-like"/>
</dbReference>
<dbReference type="EMBL" id="CP053540">
    <property type="protein sequence ID" value="WOB42059.1"/>
    <property type="molecule type" value="Genomic_DNA"/>
</dbReference>
<reference evidence="7" key="1">
    <citation type="submission" date="2020-05" db="EMBL/GenBank/DDBJ databases">
        <authorList>
            <person name="Zhu T."/>
            <person name="Keshari N."/>
            <person name="Lu X."/>
        </authorList>
    </citation>
    <scope>NUCLEOTIDE SEQUENCE</scope>
    <source>
        <strain evidence="7">NK1-22</strain>
    </source>
</reference>
<evidence type="ECO:0000256" key="1">
    <source>
        <dbReference type="ARBA" id="ARBA00006534"/>
    </source>
</evidence>
<dbReference type="InterPro" id="IPR013424">
    <property type="entry name" value="Ice-binding_C"/>
</dbReference>
<dbReference type="AlphaFoldDB" id="A0AA96Y2J9"/>
<keyword evidence="7" id="KW-0315">Glutamine amidotransferase</keyword>
<dbReference type="NCBIfam" id="TIGR02595">
    <property type="entry name" value="PEP_CTERM"/>
    <property type="match status" value="1"/>
</dbReference>
<proteinExistence type="inferred from homology"/>
<feature type="domain" description="Ice-binding protein C-terminal" evidence="6">
    <location>
        <begin position="426"/>
        <end position="449"/>
    </location>
</feature>
<evidence type="ECO:0000256" key="3">
    <source>
        <dbReference type="ARBA" id="ARBA00022801"/>
    </source>
</evidence>